<comment type="similarity">
    <text evidence="6">Belongs to the FNT transporter (TC 1.A.16) family.</text>
</comment>
<comment type="caution">
    <text evidence="8">The sequence shown here is derived from an EMBL/GenBank/DDBJ whole genome shotgun (WGS) entry which is preliminary data.</text>
</comment>
<evidence type="ECO:0000313" key="8">
    <source>
        <dbReference type="EMBL" id="NNG65907.1"/>
    </source>
</evidence>
<dbReference type="NCBIfam" id="TIGR00790">
    <property type="entry name" value="fnt"/>
    <property type="match status" value="1"/>
</dbReference>
<dbReference type="Gene3D" id="1.20.1080.10">
    <property type="entry name" value="Glycerol uptake facilitator protein"/>
    <property type="match status" value="1"/>
</dbReference>
<dbReference type="PANTHER" id="PTHR30520:SF6">
    <property type="entry name" value="FORMATE_NITRATE FAMILY TRANSPORTER (EUROFUNG)"/>
    <property type="match status" value="1"/>
</dbReference>
<dbReference type="AlphaFoldDB" id="A0A7Y2L516"/>
<protein>
    <submittedName>
        <fullName evidence="8">Formate/nitrite transporter family protein</fullName>
    </submittedName>
</protein>
<dbReference type="RefSeq" id="WP_170270012.1">
    <property type="nucleotide sequence ID" value="NZ_JABEQB010000003.1"/>
</dbReference>
<feature type="transmembrane region" description="Helical" evidence="7">
    <location>
        <begin position="110"/>
        <end position="130"/>
    </location>
</feature>
<comment type="subcellular location">
    <subcellularLocation>
        <location evidence="1">Membrane</location>
        <topology evidence="1">Multi-pass membrane protein</topology>
    </subcellularLocation>
</comment>
<reference evidence="8 9" key="1">
    <citation type="submission" date="2020-04" db="EMBL/GenBank/DDBJ databases">
        <title>Draft genome sequence of Caldanaerobacter sunterraneus. strain 1523vc isolated from Griffin hot spring, Kamchatka, Russia.</title>
        <authorList>
            <person name="Toshchakov S.V."/>
            <person name="Podosokorskaya O.A."/>
            <person name="Kublanov I.V."/>
            <person name="Korzhenkov A."/>
            <person name="Patrushev M.V."/>
        </authorList>
    </citation>
    <scope>NUCLEOTIDE SEQUENCE [LARGE SCALE GENOMIC DNA]</scope>
    <source>
        <strain evidence="8 9">1523vc</strain>
    </source>
</reference>
<keyword evidence="5 7" id="KW-0472">Membrane</keyword>
<evidence type="ECO:0000313" key="9">
    <source>
        <dbReference type="Proteomes" id="UP000529861"/>
    </source>
</evidence>
<evidence type="ECO:0000256" key="2">
    <source>
        <dbReference type="ARBA" id="ARBA00022448"/>
    </source>
</evidence>
<proteinExistence type="inferred from homology"/>
<evidence type="ECO:0000256" key="3">
    <source>
        <dbReference type="ARBA" id="ARBA00022692"/>
    </source>
</evidence>
<evidence type="ECO:0000256" key="5">
    <source>
        <dbReference type="ARBA" id="ARBA00023136"/>
    </source>
</evidence>
<organism evidence="8 9">
    <name type="scientific">Caldanaerobacter subterraneus</name>
    <dbReference type="NCBI Taxonomy" id="911092"/>
    <lineage>
        <taxon>Bacteria</taxon>
        <taxon>Bacillati</taxon>
        <taxon>Bacillota</taxon>
        <taxon>Clostridia</taxon>
        <taxon>Thermoanaerobacterales</taxon>
        <taxon>Thermoanaerobacteraceae</taxon>
        <taxon>Caldanaerobacter</taxon>
    </lineage>
</organism>
<gene>
    <name evidence="8" type="ORF">HKI81_01425</name>
</gene>
<dbReference type="InterPro" id="IPR023271">
    <property type="entry name" value="Aquaporin-like"/>
</dbReference>
<dbReference type="Pfam" id="PF01226">
    <property type="entry name" value="Form_Nir_trans"/>
    <property type="match status" value="1"/>
</dbReference>
<dbReference type="FunFam" id="1.20.1080.10:FF:000011">
    <property type="entry name" value="Formate family transporter"/>
    <property type="match status" value="1"/>
</dbReference>
<evidence type="ECO:0000256" key="7">
    <source>
        <dbReference type="SAM" id="Phobius"/>
    </source>
</evidence>
<dbReference type="GO" id="GO:0015499">
    <property type="term" value="F:formate transmembrane transporter activity"/>
    <property type="evidence" value="ECO:0007669"/>
    <property type="project" value="TreeGrafter"/>
</dbReference>
<feature type="transmembrane region" description="Helical" evidence="7">
    <location>
        <begin position="169"/>
        <end position="188"/>
    </location>
</feature>
<keyword evidence="2" id="KW-0813">Transport</keyword>
<dbReference type="PANTHER" id="PTHR30520">
    <property type="entry name" value="FORMATE TRANSPORTER-RELATED"/>
    <property type="match status" value="1"/>
</dbReference>
<feature type="transmembrane region" description="Helical" evidence="7">
    <location>
        <begin position="28"/>
        <end position="47"/>
    </location>
</feature>
<evidence type="ECO:0000256" key="1">
    <source>
        <dbReference type="ARBA" id="ARBA00004141"/>
    </source>
</evidence>
<dbReference type="InterPro" id="IPR000292">
    <property type="entry name" value="For/NO2_transpt"/>
</dbReference>
<keyword evidence="3 7" id="KW-0812">Transmembrane</keyword>
<feature type="transmembrane region" description="Helical" evidence="7">
    <location>
        <begin position="258"/>
        <end position="280"/>
    </location>
</feature>
<accession>A0A7Y2L516</accession>
<sequence>MGFKQPSEIAKGMVEIGIKKANLTADKMIILGFLAGAYIGLGGFLAIRVSGNISSDIWGSLQKLVFGAVFPVGLMLVIIAGAELVTGNFMTQTISFVDGKITLKGVLKNWLLVYIGNLLGSLFVAFVLAYKTGLIMETVKLVNASMDLPWASYIVKIANAKVSLNWWEAFWRGVGCNWLVALAVWMAFAAEDVVGKIFAIWWPIMAFVSIGFEHSVANMFFIPLGIFAGSDLRYINLVQMMKAPALKATWESFIVNNLIPVTLGNIVGAGLFVGVVYWYVYLQKKD</sequence>
<name>A0A7Y2L516_9THEO</name>
<feature type="transmembrane region" description="Helical" evidence="7">
    <location>
        <begin position="194"/>
        <end position="212"/>
    </location>
</feature>
<dbReference type="EMBL" id="JABEQB010000003">
    <property type="protein sequence ID" value="NNG65907.1"/>
    <property type="molecule type" value="Genomic_DNA"/>
</dbReference>
<evidence type="ECO:0000256" key="4">
    <source>
        <dbReference type="ARBA" id="ARBA00022989"/>
    </source>
</evidence>
<keyword evidence="4 7" id="KW-1133">Transmembrane helix</keyword>
<feature type="transmembrane region" description="Helical" evidence="7">
    <location>
        <begin position="68"/>
        <end position="90"/>
    </location>
</feature>
<evidence type="ECO:0000256" key="6">
    <source>
        <dbReference type="ARBA" id="ARBA00049660"/>
    </source>
</evidence>
<dbReference type="Proteomes" id="UP000529861">
    <property type="component" value="Unassembled WGS sequence"/>
</dbReference>
<dbReference type="GO" id="GO:0005886">
    <property type="term" value="C:plasma membrane"/>
    <property type="evidence" value="ECO:0007669"/>
    <property type="project" value="TreeGrafter"/>
</dbReference>